<dbReference type="Gene3D" id="1.10.3210.10">
    <property type="entry name" value="Hypothetical protein af1432"/>
    <property type="match status" value="1"/>
</dbReference>
<dbReference type="InterPro" id="IPR003607">
    <property type="entry name" value="HD/PDEase_dom"/>
</dbReference>
<evidence type="ECO:0000313" key="3">
    <source>
        <dbReference type="Proteomes" id="UP000320735"/>
    </source>
</evidence>
<feature type="domain" description="HDOD" evidence="1">
    <location>
        <begin position="42"/>
        <end position="232"/>
    </location>
</feature>
<sequence length="311" mass="33367">MGSAPPAGFAQKTIDYDASNAACGMTPINTTELLRQVCGTQPPPIPEPGLQLCLELAADETTSPRFLADSLSEMPSLSRRFLILANSLLPTSAAARNAQTACATIEPALTADVLWVLALSDAMQHTATRSGLRLWKHSLLTAAMVRHIQQHLVKPPGGSAWVAGMAHDIGHLFLNGPATEQGIDWHVEHDRLLDQNPGPLPQRNHCLIGAGLLSLWNTPSAIISAAQYHHHPADADAEVRSLVALVRVADLIAEHVDAEHLREELNLEQSAAWQIVKDTCGMKSQSVEQLLADVLIPASLQADRLAGLLAK</sequence>
<gene>
    <name evidence="2" type="ORF">CA54_02450</name>
</gene>
<dbReference type="AlphaFoldDB" id="A0A5C6BHB7"/>
<proteinExistence type="predicted"/>
<evidence type="ECO:0000259" key="1">
    <source>
        <dbReference type="PROSITE" id="PS51833"/>
    </source>
</evidence>
<dbReference type="Pfam" id="PF08668">
    <property type="entry name" value="HDOD"/>
    <property type="match status" value="1"/>
</dbReference>
<evidence type="ECO:0000313" key="2">
    <source>
        <dbReference type="EMBL" id="TWU11438.1"/>
    </source>
</evidence>
<dbReference type="InterPro" id="IPR052340">
    <property type="entry name" value="RNase_Y/CdgJ"/>
</dbReference>
<organism evidence="2 3">
    <name type="scientific">Symmachiella macrocystis</name>
    <dbReference type="NCBI Taxonomy" id="2527985"/>
    <lineage>
        <taxon>Bacteria</taxon>
        <taxon>Pseudomonadati</taxon>
        <taxon>Planctomycetota</taxon>
        <taxon>Planctomycetia</taxon>
        <taxon>Planctomycetales</taxon>
        <taxon>Planctomycetaceae</taxon>
        <taxon>Symmachiella</taxon>
    </lineage>
</organism>
<dbReference type="PANTHER" id="PTHR33525">
    <property type="match status" value="1"/>
</dbReference>
<dbReference type="CDD" id="cd00077">
    <property type="entry name" value="HDc"/>
    <property type="match status" value="1"/>
</dbReference>
<name>A0A5C6BHB7_9PLAN</name>
<reference evidence="2 3" key="1">
    <citation type="submission" date="2019-02" db="EMBL/GenBank/DDBJ databases">
        <title>Deep-cultivation of Planctomycetes and their phenomic and genomic characterization uncovers novel biology.</title>
        <authorList>
            <person name="Wiegand S."/>
            <person name="Jogler M."/>
            <person name="Boedeker C."/>
            <person name="Pinto D."/>
            <person name="Vollmers J."/>
            <person name="Rivas-Marin E."/>
            <person name="Kohn T."/>
            <person name="Peeters S.H."/>
            <person name="Heuer A."/>
            <person name="Rast P."/>
            <person name="Oberbeckmann S."/>
            <person name="Bunk B."/>
            <person name="Jeske O."/>
            <person name="Meyerdierks A."/>
            <person name="Storesund J.E."/>
            <person name="Kallscheuer N."/>
            <person name="Luecker S."/>
            <person name="Lage O.M."/>
            <person name="Pohl T."/>
            <person name="Merkel B.J."/>
            <person name="Hornburger P."/>
            <person name="Mueller R.-W."/>
            <person name="Bruemmer F."/>
            <person name="Labrenz M."/>
            <person name="Spormann A.M."/>
            <person name="Op Den Camp H."/>
            <person name="Overmann J."/>
            <person name="Amann R."/>
            <person name="Jetten M.S.M."/>
            <person name="Mascher T."/>
            <person name="Medema M.H."/>
            <person name="Devos D.P."/>
            <person name="Kaster A.-K."/>
            <person name="Ovreas L."/>
            <person name="Rohde M."/>
            <person name="Galperin M.Y."/>
            <person name="Jogler C."/>
        </authorList>
    </citation>
    <scope>NUCLEOTIDE SEQUENCE [LARGE SCALE GENOMIC DNA]</scope>
    <source>
        <strain evidence="2 3">CA54</strain>
    </source>
</reference>
<dbReference type="PANTHER" id="PTHR33525:SF3">
    <property type="entry name" value="RIBONUCLEASE Y"/>
    <property type="match status" value="1"/>
</dbReference>
<accession>A0A5C6BHB7</accession>
<protein>
    <submittedName>
        <fullName evidence="2">HDOD domain protein</fullName>
    </submittedName>
</protein>
<dbReference type="InterPro" id="IPR013976">
    <property type="entry name" value="HDOD"/>
</dbReference>
<comment type="caution">
    <text evidence="2">The sequence shown here is derived from an EMBL/GenBank/DDBJ whole genome shotgun (WGS) entry which is preliminary data.</text>
</comment>
<dbReference type="SUPFAM" id="SSF109604">
    <property type="entry name" value="HD-domain/PDEase-like"/>
    <property type="match status" value="1"/>
</dbReference>
<dbReference type="Proteomes" id="UP000320735">
    <property type="component" value="Unassembled WGS sequence"/>
</dbReference>
<dbReference type="EMBL" id="SJPP01000001">
    <property type="protein sequence ID" value="TWU11438.1"/>
    <property type="molecule type" value="Genomic_DNA"/>
</dbReference>
<dbReference type="OrthoDB" id="9788446at2"/>
<dbReference type="PROSITE" id="PS51833">
    <property type="entry name" value="HDOD"/>
    <property type="match status" value="1"/>
</dbReference>
<keyword evidence="3" id="KW-1185">Reference proteome</keyword>